<dbReference type="PANTHER" id="PTHR42845">
    <property type="entry name" value="COENZYME F420-REDUCING HYDROGENASE, GAMMA SUBUNIT"/>
    <property type="match status" value="1"/>
</dbReference>
<evidence type="ECO:0000259" key="2">
    <source>
        <dbReference type="Pfam" id="PF01058"/>
    </source>
</evidence>
<evidence type="ECO:0000313" key="4">
    <source>
        <dbReference type="Proteomes" id="UP000615026"/>
    </source>
</evidence>
<feature type="domain" description="NADH:ubiquinone oxidoreductase-like 20kDa subunit" evidence="2">
    <location>
        <begin position="14"/>
        <end position="163"/>
    </location>
</feature>
<keyword evidence="4" id="KW-1185">Reference proteome</keyword>
<proteinExistence type="predicted"/>
<organism evidence="3 4">
    <name type="scientific">Leptolyngbya cf. ectocarpi LEGE 11479</name>
    <dbReference type="NCBI Taxonomy" id="1828722"/>
    <lineage>
        <taxon>Bacteria</taxon>
        <taxon>Bacillati</taxon>
        <taxon>Cyanobacteriota</taxon>
        <taxon>Cyanophyceae</taxon>
        <taxon>Leptolyngbyales</taxon>
        <taxon>Leptolyngbyaceae</taxon>
        <taxon>Leptolyngbya group</taxon>
        <taxon>Leptolyngbya</taxon>
    </lineage>
</organism>
<dbReference type="AlphaFoldDB" id="A0A929FCD4"/>
<protein>
    <submittedName>
        <fullName evidence="3">Oxidoreductase</fullName>
    </submittedName>
</protein>
<dbReference type="Proteomes" id="UP000615026">
    <property type="component" value="Unassembled WGS sequence"/>
</dbReference>
<dbReference type="InterPro" id="IPR037024">
    <property type="entry name" value="NiFe_Hase_small_N_sf"/>
</dbReference>
<gene>
    <name evidence="3" type="ORF">IQ260_24870</name>
</gene>
<evidence type="ECO:0000256" key="1">
    <source>
        <dbReference type="ARBA" id="ARBA00023002"/>
    </source>
</evidence>
<accession>A0A929FCD4</accession>
<dbReference type="PANTHER" id="PTHR42845:SF1">
    <property type="entry name" value="HYDROGENASE SMALL SUBUNIT"/>
    <property type="match status" value="1"/>
</dbReference>
<dbReference type="RefSeq" id="WP_193995767.1">
    <property type="nucleotide sequence ID" value="NZ_JADEXP010000335.1"/>
</dbReference>
<comment type="caution">
    <text evidence="3">The sequence shown here is derived from an EMBL/GenBank/DDBJ whole genome shotgun (WGS) entry which is preliminary data.</text>
</comment>
<dbReference type="SUPFAM" id="SSF56770">
    <property type="entry name" value="HydA/Nqo6-like"/>
    <property type="match status" value="1"/>
</dbReference>
<evidence type="ECO:0000313" key="3">
    <source>
        <dbReference type="EMBL" id="MBE9069879.1"/>
    </source>
</evidence>
<dbReference type="EMBL" id="JADEXP010000335">
    <property type="protein sequence ID" value="MBE9069879.1"/>
    <property type="molecule type" value="Genomic_DNA"/>
</dbReference>
<dbReference type="Pfam" id="PF01058">
    <property type="entry name" value="Oxidored_q6"/>
    <property type="match status" value="1"/>
</dbReference>
<dbReference type="GO" id="GO:0051536">
    <property type="term" value="F:iron-sulfur cluster binding"/>
    <property type="evidence" value="ECO:0007669"/>
    <property type="project" value="InterPro"/>
</dbReference>
<dbReference type="GO" id="GO:0016491">
    <property type="term" value="F:oxidoreductase activity"/>
    <property type="evidence" value="ECO:0007669"/>
    <property type="project" value="UniProtKB-KW"/>
</dbReference>
<sequence length="182" mass="20007">MAKIKLATVWLGGCSGCHMSFLDLDEWLFELASQVELVYSPLADIKTYPDYVDVALVEGAIANQDHLEMIHQIRDRTKFLISFGDCAITGNVTAIRNTLGASESAESVLNRAYLEVDIQPKLPQGELVPTLLNQVISVHQVVSVDCYLPGCPPNAERIRAVLEPLLQGKQPELTGSELIRFG</sequence>
<dbReference type="Gene3D" id="3.40.50.700">
    <property type="entry name" value="NADH:ubiquinone oxidoreductase-like, 20kDa subunit"/>
    <property type="match status" value="1"/>
</dbReference>
<name>A0A929FCD4_LEPEC</name>
<dbReference type="InterPro" id="IPR051349">
    <property type="entry name" value="Hydrogenase_assoc-protein"/>
</dbReference>
<dbReference type="InterPro" id="IPR006137">
    <property type="entry name" value="NADH_UbQ_OxRdtase-like_20kDa"/>
</dbReference>
<keyword evidence="1" id="KW-0560">Oxidoreductase</keyword>
<reference evidence="3" key="1">
    <citation type="submission" date="2020-10" db="EMBL/GenBank/DDBJ databases">
        <authorList>
            <person name="Castelo-Branco R."/>
            <person name="Eusebio N."/>
            <person name="Adriana R."/>
            <person name="Vieira A."/>
            <person name="Brugerolle De Fraissinette N."/>
            <person name="Rezende De Castro R."/>
            <person name="Schneider M.P."/>
            <person name="Vasconcelos V."/>
            <person name="Leao P.N."/>
        </authorList>
    </citation>
    <scope>NUCLEOTIDE SEQUENCE</scope>
    <source>
        <strain evidence="3">LEGE 11479</strain>
    </source>
</reference>